<comment type="similarity">
    <text evidence="1">Belongs to the DNA photolyase class-1 family.</text>
</comment>
<evidence type="ECO:0000313" key="9">
    <source>
        <dbReference type="Proteomes" id="UP000190274"/>
    </source>
</evidence>
<dbReference type="InterPro" id="IPR002081">
    <property type="entry name" value="Cryptochrome/DNA_photolyase_1"/>
</dbReference>
<dbReference type="Gene3D" id="3.40.50.620">
    <property type="entry name" value="HUPs"/>
    <property type="match status" value="1"/>
</dbReference>
<dbReference type="Gene3D" id="1.25.40.80">
    <property type="match status" value="1"/>
</dbReference>
<dbReference type="EMBL" id="LT598461">
    <property type="protein sequence ID" value="SCU98333.1"/>
    <property type="molecule type" value="Genomic_DNA"/>
</dbReference>
<evidence type="ECO:0000313" key="8">
    <source>
        <dbReference type="EMBL" id="SCU98333.1"/>
    </source>
</evidence>
<dbReference type="PROSITE" id="PS00691">
    <property type="entry name" value="DNA_PHOTOLYASES_1_2"/>
    <property type="match status" value="1"/>
</dbReference>
<dbReference type="GO" id="GO:0003729">
    <property type="term" value="F:mRNA binding"/>
    <property type="evidence" value="ECO:0007669"/>
    <property type="project" value="EnsemblFungi"/>
</dbReference>
<feature type="binding site" evidence="5">
    <location>
        <begin position="340"/>
        <end position="344"/>
    </location>
    <ligand>
        <name>FAD</name>
        <dbReference type="ChEBI" id="CHEBI:57692"/>
    </ligand>
</feature>
<feature type="binding site" evidence="5">
    <location>
        <position position="383"/>
    </location>
    <ligand>
        <name>FAD</name>
        <dbReference type="ChEBI" id="CHEBI:57692"/>
    </ligand>
</feature>
<dbReference type="STRING" id="1266660.A0A1G4K3U1"/>
<dbReference type="Gene3D" id="1.10.579.10">
    <property type="entry name" value="DNA Cyclobutane Dipyrimidine Photolyase, subunit A, domain 3"/>
    <property type="match status" value="1"/>
</dbReference>
<dbReference type="Proteomes" id="UP000190274">
    <property type="component" value="Chromosome H"/>
</dbReference>
<dbReference type="Pfam" id="PF00875">
    <property type="entry name" value="DNA_photolyase"/>
    <property type="match status" value="1"/>
</dbReference>
<dbReference type="Pfam" id="PF03441">
    <property type="entry name" value="FAD_binding_7"/>
    <property type="match status" value="1"/>
</dbReference>
<dbReference type="PROSITE" id="PS00394">
    <property type="entry name" value="DNA_PHOTOLYASES_1_1"/>
    <property type="match status" value="1"/>
</dbReference>
<keyword evidence="3 5" id="KW-0274">FAD</keyword>
<dbReference type="PRINTS" id="PR00147">
    <property type="entry name" value="DNAPHOTLYASE"/>
</dbReference>
<evidence type="ECO:0000256" key="4">
    <source>
        <dbReference type="ARBA" id="ARBA00022991"/>
    </source>
</evidence>
<dbReference type="GO" id="GO:0005634">
    <property type="term" value="C:nucleus"/>
    <property type="evidence" value="ECO:0007669"/>
    <property type="project" value="TreeGrafter"/>
</dbReference>
<protein>
    <submittedName>
        <fullName evidence="8">LADA_0H12288g1_1</fullName>
    </submittedName>
</protein>
<dbReference type="InterPro" id="IPR006050">
    <property type="entry name" value="DNA_photolyase_N"/>
</dbReference>
<name>A0A1G4K3U1_9SACH</name>
<accession>A0A1G4K3U1</accession>
<keyword evidence="4" id="KW-0157">Chromophore</keyword>
<gene>
    <name evidence="8" type="ORF">LADA_0H12288G</name>
</gene>
<feature type="site" description="Electron transfer via tryptophanyl radical" evidence="6">
    <location>
        <position position="471"/>
    </location>
</feature>
<evidence type="ECO:0000256" key="1">
    <source>
        <dbReference type="ARBA" id="ARBA00005862"/>
    </source>
</evidence>
<dbReference type="GO" id="GO:0043153">
    <property type="term" value="P:entrainment of circadian clock by photoperiod"/>
    <property type="evidence" value="ECO:0007669"/>
    <property type="project" value="TreeGrafter"/>
</dbReference>
<feature type="binding site" evidence="5">
    <location>
        <begin position="484"/>
        <end position="486"/>
    </location>
    <ligand>
        <name>FAD</name>
        <dbReference type="ChEBI" id="CHEBI:57692"/>
    </ligand>
</feature>
<dbReference type="GO" id="GO:0005737">
    <property type="term" value="C:cytoplasm"/>
    <property type="evidence" value="ECO:0007669"/>
    <property type="project" value="TreeGrafter"/>
</dbReference>
<dbReference type="PROSITE" id="PS51645">
    <property type="entry name" value="PHR_CRY_ALPHA_BETA"/>
    <property type="match status" value="1"/>
</dbReference>
<dbReference type="GO" id="GO:0003677">
    <property type="term" value="F:DNA binding"/>
    <property type="evidence" value="ECO:0007669"/>
    <property type="project" value="TreeGrafter"/>
</dbReference>
<feature type="site" description="Electron transfer via tryptophanyl radical" evidence="6">
    <location>
        <position position="418"/>
    </location>
</feature>
<evidence type="ECO:0000259" key="7">
    <source>
        <dbReference type="PROSITE" id="PS51645"/>
    </source>
</evidence>
<feature type="domain" description="Photolyase/cryptochrome alpha/beta" evidence="7">
    <location>
        <begin position="75"/>
        <end position="227"/>
    </location>
</feature>
<evidence type="ECO:0000256" key="2">
    <source>
        <dbReference type="ARBA" id="ARBA00022630"/>
    </source>
</evidence>
<reference evidence="8 9" key="1">
    <citation type="submission" date="2016-03" db="EMBL/GenBank/DDBJ databases">
        <authorList>
            <person name="Devillers H."/>
        </authorList>
    </citation>
    <scope>NUCLEOTIDE SEQUENCE [LARGE SCALE GENOMIC DNA]</scope>
    <source>
        <strain evidence="8">CBS 10888</strain>
    </source>
</reference>
<evidence type="ECO:0000256" key="3">
    <source>
        <dbReference type="ARBA" id="ARBA00022827"/>
    </source>
</evidence>
<keyword evidence="2 5" id="KW-0285">Flavoprotein</keyword>
<dbReference type="GO" id="GO:0003904">
    <property type="term" value="F:deoxyribodipyrimidine photo-lyase activity"/>
    <property type="evidence" value="ECO:0007669"/>
    <property type="project" value="EnsemblFungi"/>
</dbReference>
<dbReference type="GO" id="GO:0071949">
    <property type="term" value="F:FAD binding"/>
    <property type="evidence" value="ECO:0007669"/>
    <property type="project" value="TreeGrafter"/>
</dbReference>
<feature type="site" description="Electron transfer via tryptophanyl radical" evidence="6">
    <location>
        <position position="494"/>
    </location>
</feature>
<feature type="binding site" evidence="5">
    <location>
        <begin position="386"/>
        <end position="393"/>
    </location>
    <ligand>
        <name>FAD</name>
        <dbReference type="ChEBI" id="CHEBI:57692"/>
    </ligand>
</feature>
<feature type="binding site" evidence="5">
    <location>
        <position position="328"/>
    </location>
    <ligand>
        <name>FAD</name>
        <dbReference type="ChEBI" id="CHEBI:57692"/>
    </ligand>
</feature>
<dbReference type="AlphaFoldDB" id="A0A1G4K3U1"/>
<dbReference type="InterPro" id="IPR018394">
    <property type="entry name" value="DNA_photolyase_1_CS_C"/>
</dbReference>
<dbReference type="InterPro" id="IPR036134">
    <property type="entry name" value="Crypto/Photolyase_FAD-like_sf"/>
</dbReference>
<dbReference type="InterPro" id="IPR005101">
    <property type="entry name" value="Cryptochr/Photolyase_FAD-bd"/>
</dbReference>
<dbReference type="OrthoDB" id="435881at2759"/>
<dbReference type="PANTHER" id="PTHR11455">
    <property type="entry name" value="CRYPTOCHROME"/>
    <property type="match status" value="1"/>
</dbReference>
<evidence type="ECO:0000256" key="5">
    <source>
        <dbReference type="PIRSR" id="PIRSR602081-1"/>
    </source>
</evidence>
<dbReference type="SUPFAM" id="SSF52425">
    <property type="entry name" value="Cryptochrome/photolyase, N-terminal domain"/>
    <property type="match status" value="1"/>
</dbReference>
<dbReference type="SUPFAM" id="SSF48173">
    <property type="entry name" value="Cryptochrome/photolyase FAD-binding domain"/>
    <property type="match status" value="1"/>
</dbReference>
<proteinExistence type="inferred from homology"/>
<sequence>MPPKRSSLSPPPGLSKKLKLSDNFEEYYRPDPRYYPNPISWKQANAFNNGKRPKPITLLNERIKNQKLNGQTNVSTVIHWFRTDLRVEDNIGLSKAIEQLSAAKKHNKNAQLVALYTINEHDFRAHLESGWKLKFALEALSSLRKSLSKINVALVFRHFEPKDALLSRSSQFADWFKTQCMSLSSNEGEILVTSNAQYETDELYRDLKVFDKTDSKFHYQVFHDQCTVEPGVLTTGKGSQYTVFTPWYKKWVEYLHSHQDGKDVVSTVEIDMNKPVNEKLEKYESHSYSLSKEFLEYLPIEDLGLPEATEKEAHRTLQEFFNARASKYNEEKDILALDSTSHLSCYITSGLISTRTVVNFGYHANGDSLMRRDIKQNNSMENFVKEVAWRDFYKHVMCNWPYTSMDIAFKFETMDIKWDNDVEQFRKWCVGETGLPIVDAIMRKLLQTGYISNRCRMIVASFLSKNLLVDWRWGERWFRKHLIDADLASNSGGWGFCSSTGVDSQPYFRIFNMKLQTERYDPQGDFVKSWIPELEKVDDVKILREGAVNGTDIEGYCAPIVDLKESRERALEAFREGM</sequence>
<dbReference type="InterPro" id="IPR014729">
    <property type="entry name" value="Rossmann-like_a/b/a_fold"/>
</dbReference>
<dbReference type="GO" id="GO:0032922">
    <property type="term" value="P:circadian regulation of gene expression"/>
    <property type="evidence" value="ECO:0007669"/>
    <property type="project" value="TreeGrafter"/>
</dbReference>
<evidence type="ECO:0000256" key="6">
    <source>
        <dbReference type="PIRSR" id="PIRSR602081-2"/>
    </source>
</evidence>
<keyword evidence="9" id="KW-1185">Reference proteome</keyword>
<organism evidence="8 9">
    <name type="scientific">Lachancea dasiensis</name>
    <dbReference type="NCBI Taxonomy" id="1072105"/>
    <lineage>
        <taxon>Eukaryota</taxon>
        <taxon>Fungi</taxon>
        <taxon>Dikarya</taxon>
        <taxon>Ascomycota</taxon>
        <taxon>Saccharomycotina</taxon>
        <taxon>Saccharomycetes</taxon>
        <taxon>Saccharomycetales</taxon>
        <taxon>Saccharomycetaceae</taxon>
        <taxon>Lachancea</taxon>
    </lineage>
</organism>
<dbReference type="GO" id="GO:0006139">
    <property type="term" value="P:nucleobase-containing compound metabolic process"/>
    <property type="evidence" value="ECO:0007669"/>
    <property type="project" value="UniProtKB-ARBA"/>
</dbReference>
<dbReference type="InterPro" id="IPR036155">
    <property type="entry name" value="Crypto/Photolyase_N_sf"/>
</dbReference>
<comment type="cofactor">
    <cofactor evidence="5">
        <name>FAD</name>
        <dbReference type="ChEBI" id="CHEBI:57692"/>
    </cofactor>
    <text evidence="5">Binds 1 FAD per subunit.</text>
</comment>
<dbReference type="GO" id="GO:0006950">
    <property type="term" value="P:response to stress"/>
    <property type="evidence" value="ECO:0007669"/>
    <property type="project" value="UniProtKB-ARBA"/>
</dbReference>
<dbReference type="PANTHER" id="PTHR11455:SF18">
    <property type="entry name" value="SI:CH1073-390K14.1"/>
    <property type="match status" value="1"/>
</dbReference>